<reference evidence="1 2" key="1">
    <citation type="submission" date="2018-11" db="EMBL/GenBank/DDBJ databases">
        <title>Species Designations Belie Phenotypic and Genotypic Heterogeneity in Oral Streptococci.</title>
        <authorList>
            <person name="Velsko I."/>
        </authorList>
    </citation>
    <scope>NUCLEOTIDE SEQUENCE [LARGE SCALE GENOMIC DNA]</scope>
    <source>
        <strain evidence="1 2">BCA6</strain>
    </source>
</reference>
<accession>A0A0F2CQD5</accession>
<dbReference type="PANTHER" id="PTHR11183">
    <property type="entry name" value="GLYCOGENIN SUBFAMILY MEMBER"/>
    <property type="match status" value="1"/>
</dbReference>
<evidence type="ECO:0000313" key="1">
    <source>
        <dbReference type="EMBL" id="RSJ76938.1"/>
    </source>
</evidence>
<dbReference type="EMBL" id="RJPM01000002">
    <property type="protein sequence ID" value="RSJ76938.1"/>
    <property type="molecule type" value="Genomic_DNA"/>
</dbReference>
<name>A0A0F2CQD5_STRCR</name>
<dbReference type="SUPFAM" id="SSF53448">
    <property type="entry name" value="Nucleotide-diphospho-sugar transferases"/>
    <property type="match status" value="1"/>
</dbReference>
<organism evidence="1 2">
    <name type="scientific">Streptococcus cristatus</name>
    <dbReference type="NCBI Taxonomy" id="45634"/>
    <lineage>
        <taxon>Bacteria</taxon>
        <taxon>Bacillati</taxon>
        <taxon>Bacillota</taxon>
        <taxon>Bacilli</taxon>
        <taxon>Lactobacillales</taxon>
        <taxon>Streptococcaceae</taxon>
        <taxon>Streptococcus</taxon>
    </lineage>
</organism>
<proteinExistence type="predicted"/>
<evidence type="ECO:0000313" key="2">
    <source>
        <dbReference type="Proteomes" id="UP000272213"/>
    </source>
</evidence>
<keyword evidence="1" id="KW-0808">Transferase</keyword>
<dbReference type="Gene3D" id="3.90.550.10">
    <property type="entry name" value="Spore Coat Polysaccharide Biosynthesis Protein SpsA, Chain A"/>
    <property type="match status" value="1"/>
</dbReference>
<dbReference type="SUPFAM" id="SSF53756">
    <property type="entry name" value="UDP-Glycosyltransferase/glycogen phosphorylase"/>
    <property type="match status" value="1"/>
</dbReference>
<dbReference type="Gene3D" id="3.40.50.2000">
    <property type="entry name" value="Glycogen Phosphorylase B"/>
    <property type="match status" value="1"/>
</dbReference>
<gene>
    <name evidence="1" type="primary">gtf2_1</name>
    <name evidence="1" type="ORF">D8798_03755</name>
</gene>
<dbReference type="CDD" id="cd04194">
    <property type="entry name" value="GT8_A4GalT_like"/>
    <property type="match status" value="1"/>
</dbReference>
<dbReference type="InterPro" id="IPR002495">
    <property type="entry name" value="Glyco_trans_8"/>
</dbReference>
<sequence>MEKKKAIVVSGDYGYIRQIETTIKSLCCHHKNLDIYVFNQDIPQEWFYYTRRKVEAAGSQLNDVKLFNDQIDDQVKSKWEAGTYAHINYMAYGRYFIPNYVAADKVLYLDCDIVVTRNLDHLFEIDLEDYYVATTRATYGVGFGFNSGMMLINNKRWREENMAQQLVELTDRELANFTEGDQSILNLMFEGKKLDLEDTYNFQIGFDMGAALDKHDWIFEIPLSPLPAVLHYISGQKPWNTVSNMRLREVWWFYNSLDWSTIIETDEFDVEKAIKQRDEGFALHCVTLTNSDRLEGIEDLVNALPNCLFHIAAYTQMSDKLLKLMAYENVRLHPAILPYPLRDLLASSDIYLDINHDQKFDTVIREFQESGKPVYAFDNVQTEGVSEQVFSHENYQEMVEKIRSDFN</sequence>
<comment type="caution">
    <text evidence="1">The sequence shown here is derived from an EMBL/GenBank/DDBJ whole genome shotgun (WGS) entry which is preliminary data.</text>
</comment>
<dbReference type="GeneID" id="48423015"/>
<dbReference type="Proteomes" id="UP000272213">
    <property type="component" value="Unassembled WGS sequence"/>
</dbReference>
<protein>
    <submittedName>
        <fullName evidence="1">Glycosyltransferase-stabilizing protein Gtf2</fullName>
    </submittedName>
</protein>
<dbReference type="RefSeq" id="WP_005590786.1">
    <property type="nucleotide sequence ID" value="NZ_CAUVBM010000032.1"/>
</dbReference>
<dbReference type="Pfam" id="PF01501">
    <property type="entry name" value="Glyco_transf_8"/>
    <property type="match status" value="1"/>
</dbReference>
<dbReference type="InterPro" id="IPR050587">
    <property type="entry name" value="GNT1/Glycosyltrans_8"/>
</dbReference>
<dbReference type="AlphaFoldDB" id="A0A0F2CQD5"/>
<dbReference type="InterPro" id="IPR029044">
    <property type="entry name" value="Nucleotide-diphossugar_trans"/>
</dbReference>
<dbReference type="OrthoDB" id="796510at2"/>
<dbReference type="GO" id="GO:0016757">
    <property type="term" value="F:glycosyltransferase activity"/>
    <property type="evidence" value="ECO:0007669"/>
    <property type="project" value="InterPro"/>
</dbReference>